<protein>
    <submittedName>
        <fullName evidence="1">Uncharacterized protein</fullName>
    </submittedName>
</protein>
<accession>A0A1N7MPV9</accession>
<dbReference type="STRING" id="80876.SAMN05421779_104270"/>
<gene>
    <name evidence="1" type="ORF">SAMN05421779_104270</name>
</gene>
<dbReference type="AlphaFoldDB" id="A0A1N7MPV9"/>
<name>A0A1N7MPV9_9PROT</name>
<reference evidence="1 2" key="1">
    <citation type="submission" date="2017-01" db="EMBL/GenBank/DDBJ databases">
        <authorList>
            <person name="Mah S.A."/>
            <person name="Swanson W.J."/>
            <person name="Moy G.W."/>
            <person name="Vacquier V.D."/>
        </authorList>
    </citation>
    <scope>NUCLEOTIDE SEQUENCE [LARGE SCALE GENOMIC DNA]</scope>
    <source>
        <strain evidence="1 2">DSM 11589</strain>
    </source>
</reference>
<proteinExistence type="predicted"/>
<keyword evidence="2" id="KW-1185">Reference proteome</keyword>
<sequence>MDCLLHSLQAVDTVPQAITAFDQRQQGRRQVVAPAGQAILSQRLAGLLQFLPQSAAQA</sequence>
<dbReference type="EMBL" id="FTOA01000004">
    <property type="protein sequence ID" value="SIS88186.1"/>
    <property type="molecule type" value="Genomic_DNA"/>
</dbReference>
<dbReference type="Proteomes" id="UP000185678">
    <property type="component" value="Unassembled WGS sequence"/>
</dbReference>
<organism evidence="1 2">
    <name type="scientific">Insolitispirillum peregrinum</name>
    <dbReference type="NCBI Taxonomy" id="80876"/>
    <lineage>
        <taxon>Bacteria</taxon>
        <taxon>Pseudomonadati</taxon>
        <taxon>Pseudomonadota</taxon>
        <taxon>Alphaproteobacteria</taxon>
        <taxon>Rhodospirillales</taxon>
        <taxon>Novispirillaceae</taxon>
        <taxon>Insolitispirillum</taxon>
    </lineage>
</organism>
<evidence type="ECO:0000313" key="1">
    <source>
        <dbReference type="EMBL" id="SIS88186.1"/>
    </source>
</evidence>
<evidence type="ECO:0000313" key="2">
    <source>
        <dbReference type="Proteomes" id="UP000185678"/>
    </source>
</evidence>